<dbReference type="Proteomes" id="UP000053119">
    <property type="component" value="Unassembled WGS sequence"/>
</dbReference>
<protein>
    <recommendedName>
        <fullName evidence="7">Villin-1</fullName>
    </recommendedName>
</protein>
<evidence type="ECO:0000313" key="17">
    <source>
        <dbReference type="Proteomes" id="UP000053119"/>
    </source>
</evidence>
<dbReference type="PANTHER" id="PTHR11977">
    <property type="entry name" value="VILLIN"/>
    <property type="match status" value="1"/>
</dbReference>
<dbReference type="Gene3D" id="1.10.950.10">
    <property type="entry name" value="Villin headpiece domain"/>
    <property type="match status" value="1"/>
</dbReference>
<evidence type="ECO:0000256" key="10">
    <source>
        <dbReference type="ARBA" id="ARBA00022737"/>
    </source>
</evidence>
<keyword evidence="13" id="KW-0206">Cytoskeleton</keyword>
<dbReference type="CDD" id="cd11292">
    <property type="entry name" value="gelsolin_S3_like"/>
    <property type="match status" value="1"/>
</dbReference>
<keyword evidence="10" id="KW-0677">Repeat</keyword>
<dbReference type="FunFam" id="3.40.20.10:FF:000004">
    <property type="entry name" value="Gelsolin"/>
    <property type="match status" value="1"/>
</dbReference>
<comment type="subcellular location">
    <subcellularLocation>
        <location evidence="4">Cell projection</location>
        <location evidence="4">Filopodium tip</location>
    </subcellularLocation>
    <subcellularLocation>
        <location evidence="5">Cell projection</location>
        <location evidence="5">Lamellipodium</location>
    </subcellularLocation>
    <subcellularLocation>
        <location evidence="1">Cell projection</location>
        <location evidence="1">Microvillus</location>
    </subcellularLocation>
    <subcellularLocation>
        <location evidence="3">Cell projection</location>
        <location evidence="3">Ruffle</location>
    </subcellularLocation>
    <subcellularLocation>
        <location evidence="2">Cytoplasm</location>
        <location evidence="2">Cytoskeleton</location>
    </subcellularLocation>
</comment>
<feature type="non-terminal residue" evidence="16">
    <location>
        <position position="1"/>
    </location>
</feature>
<dbReference type="InterPro" id="IPR029006">
    <property type="entry name" value="ADF-H/Gelsolin-like_dom_sf"/>
</dbReference>
<keyword evidence="11" id="KW-0106">Calcium</keyword>
<dbReference type="SUPFAM" id="SSF82754">
    <property type="entry name" value="C-terminal, gelsolin-like domain of Sec23/24"/>
    <property type="match status" value="1"/>
</dbReference>
<feature type="non-terminal residue" evidence="16">
    <location>
        <position position="752"/>
    </location>
</feature>
<dbReference type="GO" id="GO:0030027">
    <property type="term" value="C:lamellipodium"/>
    <property type="evidence" value="ECO:0007669"/>
    <property type="project" value="UniProtKB-SubCell"/>
</dbReference>
<evidence type="ECO:0000256" key="4">
    <source>
        <dbReference type="ARBA" id="ARBA00004495"/>
    </source>
</evidence>
<dbReference type="CDD" id="cd11291">
    <property type="entry name" value="gelsolin_S6_like"/>
    <property type="match status" value="1"/>
</dbReference>
<reference evidence="16 17" key="1">
    <citation type="submission" date="2014-04" db="EMBL/GenBank/DDBJ databases">
        <title>Genome evolution of avian class.</title>
        <authorList>
            <person name="Zhang G."/>
            <person name="Li C."/>
        </authorList>
    </citation>
    <scope>NUCLEOTIDE SEQUENCE [LARGE SCALE GENOMIC DNA]</scope>
    <source>
        <strain evidence="16">BGI_Z169</strain>
    </source>
</reference>
<keyword evidence="14" id="KW-0966">Cell projection</keyword>
<dbReference type="InterPro" id="IPR007123">
    <property type="entry name" value="Gelsolin-like_dom"/>
</dbReference>
<dbReference type="Pfam" id="PF02209">
    <property type="entry name" value="VHP"/>
    <property type="match status" value="1"/>
</dbReference>
<keyword evidence="17" id="KW-1185">Reference proteome</keyword>
<dbReference type="GO" id="GO:0001726">
    <property type="term" value="C:ruffle"/>
    <property type="evidence" value="ECO:0007669"/>
    <property type="project" value="UniProtKB-SubCell"/>
</dbReference>
<gene>
    <name evidence="16" type="ORF">Z169_04709</name>
</gene>
<evidence type="ECO:0000256" key="13">
    <source>
        <dbReference type="ARBA" id="ARBA00023212"/>
    </source>
</evidence>
<dbReference type="InterPro" id="IPR036886">
    <property type="entry name" value="Villin_headpiece_dom_sf"/>
</dbReference>
<evidence type="ECO:0000256" key="14">
    <source>
        <dbReference type="ARBA" id="ARBA00023273"/>
    </source>
</evidence>
<evidence type="ECO:0000256" key="5">
    <source>
        <dbReference type="ARBA" id="ARBA00004510"/>
    </source>
</evidence>
<dbReference type="GO" id="GO:2000392">
    <property type="term" value="P:regulation of lamellipodium morphogenesis"/>
    <property type="evidence" value="ECO:0007669"/>
    <property type="project" value="TreeGrafter"/>
</dbReference>
<dbReference type="STRING" id="188379.A0A091JPE0"/>
<evidence type="ECO:0000256" key="2">
    <source>
        <dbReference type="ARBA" id="ARBA00004245"/>
    </source>
</evidence>
<dbReference type="PANTHER" id="PTHR11977:SF35">
    <property type="entry name" value="VILLIN-1"/>
    <property type="match status" value="1"/>
</dbReference>
<dbReference type="GO" id="GO:0051015">
    <property type="term" value="F:actin filament binding"/>
    <property type="evidence" value="ECO:0007669"/>
    <property type="project" value="InterPro"/>
</dbReference>
<dbReference type="Gene3D" id="3.40.20.10">
    <property type="entry name" value="Severin"/>
    <property type="match status" value="5"/>
</dbReference>
<dbReference type="InterPro" id="IPR007122">
    <property type="entry name" value="Villin/Gelsolin"/>
</dbReference>
<dbReference type="GO" id="GO:0005546">
    <property type="term" value="F:phosphatidylinositol-4,5-bisphosphate binding"/>
    <property type="evidence" value="ECO:0007669"/>
    <property type="project" value="TreeGrafter"/>
</dbReference>
<evidence type="ECO:0000256" key="11">
    <source>
        <dbReference type="ARBA" id="ARBA00022837"/>
    </source>
</evidence>
<accession>A0A091JPE0</accession>
<dbReference type="GO" id="GO:0051016">
    <property type="term" value="P:barbed-end actin filament capping"/>
    <property type="evidence" value="ECO:0007669"/>
    <property type="project" value="TreeGrafter"/>
</dbReference>
<evidence type="ECO:0000256" key="6">
    <source>
        <dbReference type="ARBA" id="ARBA00008418"/>
    </source>
</evidence>
<dbReference type="GO" id="GO:0051014">
    <property type="term" value="P:actin filament severing"/>
    <property type="evidence" value="ECO:0007669"/>
    <property type="project" value="TreeGrafter"/>
</dbReference>
<dbReference type="FunFam" id="3.40.20.10:FF:000005">
    <property type="entry name" value="Gelsolin"/>
    <property type="match status" value="1"/>
</dbReference>
<organism evidence="16 17">
    <name type="scientific">Egretta garzetta</name>
    <name type="common">Little egret</name>
    <dbReference type="NCBI Taxonomy" id="188379"/>
    <lineage>
        <taxon>Eukaryota</taxon>
        <taxon>Metazoa</taxon>
        <taxon>Chordata</taxon>
        <taxon>Craniata</taxon>
        <taxon>Vertebrata</taxon>
        <taxon>Euteleostomi</taxon>
        <taxon>Archelosauria</taxon>
        <taxon>Archosauria</taxon>
        <taxon>Dinosauria</taxon>
        <taxon>Saurischia</taxon>
        <taxon>Theropoda</taxon>
        <taxon>Coelurosauria</taxon>
        <taxon>Aves</taxon>
        <taxon>Neognathae</taxon>
        <taxon>Neoaves</taxon>
        <taxon>Aequornithes</taxon>
        <taxon>Pelecaniformes</taxon>
        <taxon>Ardeidae</taxon>
        <taxon>Egretta</taxon>
    </lineage>
</organism>
<dbReference type="SUPFAM" id="SSF47050">
    <property type="entry name" value="VHP, Villin headpiece domain"/>
    <property type="match status" value="1"/>
</dbReference>
<evidence type="ECO:0000256" key="3">
    <source>
        <dbReference type="ARBA" id="ARBA00004466"/>
    </source>
</evidence>
<dbReference type="EMBL" id="KK502214">
    <property type="protein sequence ID" value="KFP21625.1"/>
    <property type="molecule type" value="Genomic_DNA"/>
</dbReference>
<dbReference type="SUPFAM" id="SSF55753">
    <property type="entry name" value="Actin depolymerizing proteins"/>
    <property type="match status" value="4"/>
</dbReference>
<evidence type="ECO:0000256" key="8">
    <source>
        <dbReference type="ARBA" id="ARBA00022467"/>
    </source>
</evidence>
<dbReference type="FunFam" id="3.40.20.10:FF:000001">
    <property type="entry name" value="Gelsolin"/>
    <property type="match status" value="1"/>
</dbReference>
<keyword evidence="8" id="KW-0117">Actin capping</keyword>
<sequence length="752" mass="83871">QGAAAAYTIQMDDHLGSVAVQHREVQGYESETFRAYFKQGLIYKKGGVASGMKHVETNTYNTQRLLHVKGKKNVVAEEVSYGGCVGGSPARKLYAVMLFGVRIRPDPFPRHSCPQAMTLAKDIRDRERGGRAKVSIVDGEDEGASPELMQVLTHLLGEKRDIKAATPDTEVDQKLKSSLKLYHISNASGNLVLQEVGIRPLTQDMLLHEDCYILDQGGLKIFVWKGKKATKEEKQEAMNRALGFIKAKNYPATTSVETENDGSESTVFRQLFQKWTLPNQTSGLGKTHTVGKVAKVEQVKFDATTLHAKPEMAAQQKMVDDGSGEVEVWRVENQELVPVEKKWLGHFYGGDCYLVLYTYSVGPKVNRIIYLWQGRQATTDELAASAYQAVILDQKYNNEPVQVRVTMGKEPAHLMAIFKGKMVVYAGGTSRAGSNKPAPSTRLFHVHGSNEYNTKAYEVPACASSLNSNDVFVLQPPSCCYLWYGKGCSGDEREMGKMVADIISKMEKPVIAEGQEPAEFWVALGGKSQYANSKRLQEENPSVSPRLFECSNKKGTFLATEIVDFTQDDLNEDDVYLLDTWDQVFFWIGKEANESEKEAAAVMAQEYLRSHPSGRDLDTPIIVVKQGHEPPTFTGWFLAWDPLNWADKKSYEEQRAELGDDSSLGQLTSVLTSRQEVFTATTTLLPSKLEIFPLDVLVNTSAEDLPRGVDPSRKENHLSDQDFQAVFGMDRSAFGKLPLWKQQKLKKDKGLF</sequence>
<dbReference type="FunFam" id="1.10.950.10:FF:000005">
    <property type="entry name" value="Villin-1"/>
    <property type="match status" value="1"/>
</dbReference>
<dbReference type="GO" id="GO:0005902">
    <property type="term" value="C:microvillus"/>
    <property type="evidence" value="ECO:0007669"/>
    <property type="project" value="UniProtKB-SubCell"/>
</dbReference>
<evidence type="ECO:0000256" key="7">
    <source>
        <dbReference type="ARBA" id="ARBA00017436"/>
    </source>
</evidence>
<dbReference type="InterPro" id="IPR003128">
    <property type="entry name" value="Villin_headpiece"/>
</dbReference>
<dbReference type="InterPro" id="IPR036180">
    <property type="entry name" value="Gelsolin-like_dom_sf"/>
</dbReference>
<dbReference type="GO" id="GO:0005737">
    <property type="term" value="C:cytoplasm"/>
    <property type="evidence" value="ECO:0007669"/>
    <property type="project" value="TreeGrafter"/>
</dbReference>
<dbReference type="PROSITE" id="PS51089">
    <property type="entry name" value="HP"/>
    <property type="match status" value="1"/>
</dbReference>
<dbReference type="SMART" id="SM00262">
    <property type="entry name" value="GEL"/>
    <property type="match status" value="4"/>
</dbReference>
<dbReference type="SMART" id="SM00153">
    <property type="entry name" value="VHP"/>
    <property type="match status" value="1"/>
</dbReference>
<comment type="similarity">
    <text evidence="6">Belongs to the villin/gelsolin family.</text>
</comment>
<keyword evidence="12" id="KW-0009">Actin-binding</keyword>
<dbReference type="Pfam" id="PF00626">
    <property type="entry name" value="Gelsolin"/>
    <property type="match status" value="4"/>
</dbReference>
<evidence type="ECO:0000259" key="15">
    <source>
        <dbReference type="PROSITE" id="PS51089"/>
    </source>
</evidence>
<evidence type="ECO:0000256" key="1">
    <source>
        <dbReference type="ARBA" id="ARBA00004105"/>
    </source>
</evidence>
<evidence type="ECO:0000256" key="9">
    <source>
        <dbReference type="ARBA" id="ARBA00022490"/>
    </source>
</evidence>
<dbReference type="CDD" id="cd11288">
    <property type="entry name" value="gelsolin_S5_like"/>
    <property type="match status" value="1"/>
</dbReference>
<dbReference type="PRINTS" id="PR00597">
    <property type="entry name" value="GELSOLIN"/>
</dbReference>
<dbReference type="AlphaFoldDB" id="A0A091JPE0"/>
<dbReference type="GO" id="GO:0015629">
    <property type="term" value="C:actin cytoskeleton"/>
    <property type="evidence" value="ECO:0007669"/>
    <property type="project" value="TreeGrafter"/>
</dbReference>
<proteinExistence type="inferred from homology"/>
<evidence type="ECO:0000313" key="16">
    <source>
        <dbReference type="EMBL" id="KFP21625.1"/>
    </source>
</evidence>
<evidence type="ECO:0000256" key="12">
    <source>
        <dbReference type="ARBA" id="ARBA00023203"/>
    </source>
</evidence>
<keyword evidence="9" id="KW-0963">Cytoplasm</keyword>
<dbReference type="GO" id="GO:0032433">
    <property type="term" value="C:filopodium tip"/>
    <property type="evidence" value="ECO:0007669"/>
    <property type="project" value="UniProtKB-SubCell"/>
</dbReference>
<dbReference type="CDD" id="cd11293">
    <property type="entry name" value="gelsolin_S4_like"/>
    <property type="match status" value="1"/>
</dbReference>
<name>A0A091JPE0_EGRGA</name>
<feature type="domain" description="HP" evidence="15">
    <location>
        <begin position="686"/>
        <end position="752"/>
    </location>
</feature>
<dbReference type="GO" id="GO:0008154">
    <property type="term" value="P:actin polymerization or depolymerization"/>
    <property type="evidence" value="ECO:0007669"/>
    <property type="project" value="TreeGrafter"/>
</dbReference>